<dbReference type="SUPFAM" id="SSF55124">
    <property type="entry name" value="Nitrite/Sulfite reductase N-terminal domain-like"/>
    <property type="match status" value="2"/>
</dbReference>
<feature type="domain" description="Nitrite/Sulfite reductase ferredoxin-like" evidence="9">
    <location>
        <begin position="375"/>
        <end position="441"/>
    </location>
</feature>
<dbReference type="InterPro" id="IPR006067">
    <property type="entry name" value="NO2/SO3_Rdtase_4Fe4S_dom"/>
</dbReference>
<accession>A0ABV4U7J4</accession>
<evidence type="ECO:0000256" key="2">
    <source>
        <dbReference type="ARBA" id="ARBA00022485"/>
    </source>
</evidence>
<dbReference type="Pfam" id="PF01077">
    <property type="entry name" value="NIR_SIR"/>
    <property type="match status" value="2"/>
</dbReference>
<protein>
    <submittedName>
        <fullName evidence="10">NirA family protein</fullName>
    </submittedName>
</protein>
<dbReference type="InterPro" id="IPR006066">
    <property type="entry name" value="NO2/SO3_Rdtase_FeS/sirohaem_BS"/>
</dbReference>
<dbReference type="InterPro" id="IPR012798">
    <property type="entry name" value="Cbl_synth_CobG-like"/>
</dbReference>
<dbReference type="InterPro" id="IPR045854">
    <property type="entry name" value="NO2/SO3_Rdtase_4Fe4S_sf"/>
</dbReference>
<reference evidence="10 11" key="1">
    <citation type="submission" date="2024-08" db="EMBL/GenBank/DDBJ databases">
        <title>Whole-genome sequencing of halo(alkali)philic microorganisms from hypersaline lakes.</title>
        <authorList>
            <person name="Sorokin D.Y."/>
            <person name="Merkel A.Y."/>
            <person name="Messina E."/>
            <person name="Yakimov M."/>
        </authorList>
    </citation>
    <scope>NUCLEOTIDE SEQUENCE [LARGE SCALE GENOMIC DNA]</scope>
    <source>
        <strain evidence="10 11">AB-hyl4</strain>
    </source>
</reference>
<keyword evidence="3" id="KW-0349">Heme</keyword>
<dbReference type="InterPro" id="IPR005117">
    <property type="entry name" value="NiRdtase/SiRdtase_haem-b_fer"/>
</dbReference>
<evidence type="ECO:0000256" key="5">
    <source>
        <dbReference type="ARBA" id="ARBA00023002"/>
    </source>
</evidence>
<name>A0ABV4U7J4_9BACT</name>
<evidence type="ECO:0000256" key="1">
    <source>
        <dbReference type="ARBA" id="ARBA00010429"/>
    </source>
</evidence>
<dbReference type="RefSeq" id="WP_425346508.1">
    <property type="nucleotide sequence ID" value="NZ_JBGUBD010000010.1"/>
</dbReference>
<dbReference type="Gene3D" id="3.30.413.10">
    <property type="entry name" value="Sulfite Reductase Hemoprotein, domain 1"/>
    <property type="match status" value="2"/>
</dbReference>
<proteinExistence type="inferred from homology"/>
<dbReference type="SUPFAM" id="SSF56014">
    <property type="entry name" value="Nitrite and sulphite reductase 4Fe-4S domain-like"/>
    <property type="match status" value="2"/>
</dbReference>
<keyword evidence="2" id="KW-0004">4Fe-4S</keyword>
<feature type="domain" description="Nitrite/sulphite reductase 4Fe-4S" evidence="8">
    <location>
        <begin position="190"/>
        <end position="350"/>
    </location>
</feature>
<dbReference type="InterPro" id="IPR036136">
    <property type="entry name" value="Nit/Sulf_reduc_fer-like_dom_sf"/>
</dbReference>
<feature type="domain" description="Nitrite/Sulfite reductase ferredoxin-like" evidence="9">
    <location>
        <begin position="120"/>
        <end position="174"/>
    </location>
</feature>
<dbReference type="EMBL" id="JBGUBD010000010">
    <property type="protein sequence ID" value="MFA9479582.1"/>
    <property type="molecule type" value="Genomic_DNA"/>
</dbReference>
<comment type="similarity">
    <text evidence="1">Belongs to the nitrite and sulfite reductase 4Fe-4S domain family.</text>
</comment>
<keyword evidence="4" id="KW-0479">Metal-binding</keyword>
<evidence type="ECO:0000313" key="11">
    <source>
        <dbReference type="Proteomes" id="UP001575105"/>
    </source>
</evidence>
<gene>
    <name evidence="10" type="ORF">ACERK3_14935</name>
</gene>
<evidence type="ECO:0000259" key="8">
    <source>
        <dbReference type="Pfam" id="PF01077"/>
    </source>
</evidence>
<feature type="domain" description="Nitrite/sulphite reductase 4Fe-4S" evidence="8">
    <location>
        <begin position="455"/>
        <end position="596"/>
    </location>
</feature>
<dbReference type="Proteomes" id="UP001575105">
    <property type="component" value="Unassembled WGS sequence"/>
</dbReference>
<keyword evidence="6" id="KW-0408">Iron</keyword>
<dbReference type="PANTHER" id="PTHR32439:SF0">
    <property type="entry name" value="FERREDOXIN--NITRITE REDUCTASE, CHLOROPLASTIC"/>
    <property type="match status" value="1"/>
</dbReference>
<comment type="caution">
    <text evidence="10">The sequence shown here is derived from an EMBL/GenBank/DDBJ whole genome shotgun (WGS) entry which is preliminary data.</text>
</comment>
<dbReference type="PROSITE" id="PS00365">
    <property type="entry name" value="NIR_SIR"/>
    <property type="match status" value="1"/>
</dbReference>
<evidence type="ECO:0000256" key="3">
    <source>
        <dbReference type="ARBA" id="ARBA00022617"/>
    </source>
</evidence>
<evidence type="ECO:0000256" key="6">
    <source>
        <dbReference type="ARBA" id="ARBA00023004"/>
    </source>
</evidence>
<sequence length="601" mass="65129">MSSEQADNVALTIEQQQYLAGFAVGSGIGGSRAADGGGGGDSPGSTEAYAGPDAIHRAAQDRTVAAGGKLCKEEKAKRKQHALDMWDDLVARAKRGEFPKGTDVLLTKFHGMFYVAPAQDSYMCRMRLPGGIIRSAAFRGVADIADAHAGGYAHVTTRANLQIREIPASDPAHVITKLLDLGIVTRGSGADNIRNITASPTAGIDPHELYDTRELAREMHHHILNHRELYGLPRKFNIAFDGGGCISSLAETNDVGYAAVRVADEQASDDFPSGVYFRLQLGGITGHGDFARDTGIMLRPEQCVPVASAIVRVFIQHGDRTDRNKARLKYLLDDWGFDKFIEHVETEYGEALPRFAVEACEPRMQARADAHVGVHEQKQAGLRYVGVVLPVGRIETDQMRAVADIAERYGSGTIRLTVWQNLLISDVKETDMPAVQEALLAANLTWQANSIRAGLVACTGSRGCKFAAGDTKGHALAIAEALEDKLELDQPINIHLTGCHHSCAQHYIGDIGLLATKVESRPGSDEMVEGYHVYVGGGHGEQANIGRALAADIPHDELPALLERLLQGYMREREGDESFYAFARRHEVEQLKAMVEGQVVG</sequence>
<evidence type="ECO:0000259" key="9">
    <source>
        <dbReference type="Pfam" id="PF03460"/>
    </source>
</evidence>
<dbReference type="Pfam" id="PF03460">
    <property type="entry name" value="NIR_SIR_ferr"/>
    <property type="match status" value="2"/>
</dbReference>
<dbReference type="PRINTS" id="PR00397">
    <property type="entry name" value="SIROHAEM"/>
</dbReference>
<dbReference type="InterPro" id="IPR051329">
    <property type="entry name" value="NIR_SIR_4Fe-4S"/>
</dbReference>
<keyword evidence="11" id="KW-1185">Reference proteome</keyword>
<evidence type="ECO:0000256" key="4">
    <source>
        <dbReference type="ARBA" id="ARBA00022723"/>
    </source>
</evidence>
<dbReference type="PANTHER" id="PTHR32439">
    <property type="entry name" value="FERREDOXIN--NITRITE REDUCTASE, CHLOROPLASTIC"/>
    <property type="match status" value="1"/>
</dbReference>
<evidence type="ECO:0000256" key="7">
    <source>
        <dbReference type="ARBA" id="ARBA00023014"/>
    </source>
</evidence>
<keyword evidence="5" id="KW-0560">Oxidoreductase</keyword>
<dbReference type="NCBIfam" id="NF007126">
    <property type="entry name" value="PRK09567.1"/>
    <property type="match status" value="1"/>
</dbReference>
<organism evidence="10 11">
    <name type="scientific">Natronomicrosphaera hydrolytica</name>
    <dbReference type="NCBI Taxonomy" id="3242702"/>
    <lineage>
        <taxon>Bacteria</taxon>
        <taxon>Pseudomonadati</taxon>
        <taxon>Planctomycetota</taxon>
        <taxon>Phycisphaerae</taxon>
        <taxon>Phycisphaerales</taxon>
        <taxon>Phycisphaeraceae</taxon>
        <taxon>Natronomicrosphaera</taxon>
    </lineage>
</organism>
<evidence type="ECO:0000313" key="10">
    <source>
        <dbReference type="EMBL" id="MFA9479582.1"/>
    </source>
</evidence>
<keyword evidence="7" id="KW-0411">Iron-sulfur</keyword>
<dbReference type="NCBIfam" id="TIGR02435">
    <property type="entry name" value="CobG"/>
    <property type="match status" value="1"/>
</dbReference>
<dbReference type="Gene3D" id="3.90.480.10">
    <property type="entry name" value="Sulfite Reductase Hemoprotein,Domain 2"/>
    <property type="match status" value="1"/>
</dbReference>